<sequence>FRDLIRSGDTMIRGHAFWSTGILNNELYAGVLVWNRLRYVTHRSVI</sequence>
<accession>T1AEW2</accession>
<dbReference type="AlphaFoldDB" id="T1AEW2"/>
<protein>
    <recommendedName>
        <fullName evidence="2">Recombinase family protein</fullName>
    </recommendedName>
</protein>
<proteinExistence type="predicted"/>
<reference evidence="1" key="1">
    <citation type="submission" date="2013-08" db="EMBL/GenBank/DDBJ databases">
        <authorList>
            <person name="Mendez C."/>
            <person name="Richter M."/>
            <person name="Ferrer M."/>
            <person name="Sanchez J."/>
        </authorList>
    </citation>
    <scope>NUCLEOTIDE SEQUENCE</scope>
</reference>
<evidence type="ECO:0000313" key="1">
    <source>
        <dbReference type="EMBL" id="EQD55158.1"/>
    </source>
</evidence>
<gene>
    <name evidence="1" type="ORF">B1B_09354</name>
</gene>
<evidence type="ECO:0008006" key="2">
    <source>
        <dbReference type="Google" id="ProtNLM"/>
    </source>
</evidence>
<reference evidence="1" key="2">
    <citation type="journal article" date="2014" name="ISME J.">
        <title>Microbial stratification in low pH oxic and suboxic macroscopic growths along an acid mine drainage.</title>
        <authorList>
            <person name="Mendez-Garcia C."/>
            <person name="Mesa V."/>
            <person name="Sprenger R.R."/>
            <person name="Richter M."/>
            <person name="Diez M.S."/>
            <person name="Solano J."/>
            <person name="Bargiela R."/>
            <person name="Golyshina O.V."/>
            <person name="Manteca A."/>
            <person name="Ramos J.L."/>
            <person name="Gallego J.R."/>
            <person name="Llorente I."/>
            <person name="Martins Dos Santos V.A."/>
            <person name="Jensen O.N."/>
            <person name="Pelaez A.I."/>
            <person name="Sanchez J."/>
            <person name="Ferrer M."/>
        </authorList>
    </citation>
    <scope>NUCLEOTIDE SEQUENCE</scope>
</reference>
<organism evidence="1">
    <name type="scientific">mine drainage metagenome</name>
    <dbReference type="NCBI Taxonomy" id="410659"/>
    <lineage>
        <taxon>unclassified sequences</taxon>
        <taxon>metagenomes</taxon>
        <taxon>ecological metagenomes</taxon>
    </lineage>
</organism>
<comment type="caution">
    <text evidence="1">The sequence shown here is derived from an EMBL/GenBank/DDBJ whole genome shotgun (WGS) entry which is preliminary data.</text>
</comment>
<name>T1AEW2_9ZZZZ</name>
<dbReference type="EMBL" id="AUZY01006183">
    <property type="protein sequence ID" value="EQD55158.1"/>
    <property type="molecule type" value="Genomic_DNA"/>
</dbReference>
<feature type="non-terminal residue" evidence="1">
    <location>
        <position position="1"/>
    </location>
</feature>